<dbReference type="CDD" id="cd00567">
    <property type="entry name" value="ACAD"/>
    <property type="match status" value="1"/>
</dbReference>
<dbReference type="EMBL" id="JABJRC010000005">
    <property type="protein sequence ID" value="NOL42764.1"/>
    <property type="molecule type" value="Genomic_DNA"/>
</dbReference>
<evidence type="ECO:0000259" key="5">
    <source>
        <dbReference type="Pfam" id="PF00441"/>
    </source>
</evidence>
<dbReference type="Pfam" id="PF00441">
    <property type="entry name" value="Acyl-CoA_dh_1"/>
    <property type="match status" value="1"/>
</dbReference>
<comment type="similarity">
    <text evidence="2">Belongs to the acyl-CoA dehydrogenase family.</text>
</comment>
<keyword evidence="3" id="KW-0285">Flavoprotein</keyword>
<dbReference type="GO" id="GO:0050660">
    <property type="term" value="F:flavin adenine dinucleotide binding"/>
    <property type="evidence" value="ECO:0007669"/>
    <property type="project" value="InterPro"/>
</dbReference>
<dbReference type="Gene3D" id="2.40.110.10">
    <property type="entry name" value="Butyryl-CoA Dehydrogenase, subunit A, domain 2"/>
    <property type="match status" value="1"/>
</dbReference>
<dbReference type="GO" id="GO:0003995">
    <property type="term" value="F:acyl-CoA dehydrogenase activity"/>
    <property type="evidence" value="ECO:0007669"/>
    <property type="project" value="TreeGrafter"/>
</dbReference>
<evidence type="ECO:0000313" key="9">
    <source>
        <dbReference type="Proteomes" id="UP000534306"/>
    </source>
</evidence>
<reference evidence="8 9" key="1">
    <citation type="submission" date="2020-05" db="EMBL/GenBank/DDBJ databases">
        <title>Genome sequence of Kribbella sandramycini ATCC 39419.</title>
        <authorList>
            <person name="Maclea K.S."/>
            <person name="Fair J.L."/>
        </authorList>
    </citation>
    <scope>NUCLEOTIDE SEQUENCE [LARGE SCALE GENOMIC DNA]</scope>
    <source>
        <strain evidence="8 9">ATCC 39419</strain>
    </source>
</reference>
<accession>A0A7Y4L1V0</accession>
<sequence length="354" mass="37230">MYSTERVRYLARNLARGTAADRDRRREWDEPLFKALTVPDTFGGELTAVQTCGLLAALAEGSHDPGLALAVTTSAVLTKHPLRTFGTPAQRERYLQDESLGGLSLQQTRGMAATVSVRADDAGWRLSGALDLVALGPKARYFLVLGEHDDGSRTAFVLDADTPGLRLEEIEPAALRTCPWGRVTLVDCQVSSDAVLGTVGGAAGEVEPLLTALDWVFTSAPWLGVLRALAEEALETVRTREVFGAPLAHSQAARFALADIAIQNELAAGLLDHAAAQFDGAALPSHQDAASARLFFGSAVRAVIDSAAQLAGPGGSELLERAHRDSLFFTSSGGGAEVLRPVIAGALLGLGGLK</sequence>
<keyword evidence="9" id="KW-1185">Reference proteome</keyword>
<dbReference type="EMBL" id="JACHKF010000001">
    <property type="protein sequence ID" value="MBB6566581.1"/>
    <property type="molecule type" value="Genomic_DNA"/>
</dbReference>
<dbReference type="InterPro" id="IPR009075">
    <property type="entry name" value="AcylCo_DH/oxidase_C"/>
</dbReference>
<evidence type="ECO:0000259" key="6">
    <source>
        <dbReference type="Pfam" id="PF02771"/>
    </source>
</evidence>
<evidence type="ECO:0000256" key="1">
    <source>
        <dbReference type="ARBA" id="ARBA00001974"/>
    </source>
</evidence>
<dbReference type="Pfam" id="PF02771">
    <property type="entry name" value="Acyl-CoA_dh_N"/>
    <property type="match status" value="1"/>
</dbReference>
<proteinExistence type="inferred from homology"/>
<dbReference type="InterPro" id="IPR046373">
    <property type="entry name" value="Acyl-CoA_Oxase/DH_mid-dom_sf"/>
</dbReference>
<organism evidence="8 9">
    <name type="scientific">Kribbella sandramycini</name>
    <dbReference type="NCBI Taxonomy" id="60450"/>
    <lineage>
        <taxon>Bacteria</taxon>
        <taxon>Bacillati</taxon>
        <taxon>Actinomycetota</taxon>
        <taxon>Actinomycetes</taxon>
        <taxon>Propionibacteriales</taxon>
        <taxon>Kribbellaceae</taxon>
        <taxon>Kribbella</taxon>
    </lineage>
</organism>
<dbReference type="InterPro" id="IPR037069">
    <property type="entry name" value="AcylCoA_DH/ox_N_sf"/>
</dbReference>
<dbReference type="SUPFAM" id="SSF56645">
    <property type="entry name" value="Acyl-CoA dehydrogenase NM domain-like"/>
    <property type="match status" value="1"/>
</dbReference>
<comment type="caution">
    <text evidence="8">The sequence shown here is derived from an EMBL/GenBank/DDBJ whole genome shotgun (WGS) entry which is preliminary data.</text>
</comment>
<dbReference type="PANTHER" id="PTHR43884:SF12">
    <property type="entry name" value="ISOVALERYL-COA DEHYDROGENASE, MITOCHONDRIAL-RELATED"/>
    <property type="match status" value="1"/>
</dbReference>
<evidence type="ECO:0000313" key="7">
    <source>
        <dbReference type="EMBL" id="MBB6566581.1"/>
    </source>
</evidence>
<dbReference type="InterPro" id="IPR013786">
    <property type="entry name" value="AcylCoA_DH/ox_N"/>
</dbReference>
<comment type="cofactor">
    <cofactor evidence="1">
        <name>FAD</name>
        <dbReference type="ChEBI" id="CHEBI:57692"/>
    </cofactor>
</comment>
<feature type="domain" description="Acyl-CoA dehydrogenase/oxidase N-terminal" evidence="6">
    <location>
        <begin position="18"/>
        <end position="96"/>
    </location>
</feature>
<keyword evidence="4" id="KW-0274">FAD</keyword>
<dbReference type="PANTHER" id="PTHR43884">
    <property type="entry name" value="ACYL-COA DEHYDROGENASE"/>
    <property type="match status" value="1"/>
</dbReference>
<evidence type="ECO:0000256" key="4">
    <source>
        <dbReference type="ARBA" id="ARBA00022827"/>
    </source>
</evidence>
<gene>
    <name evidence="7" type="ORF">HNR71_002218</name>
    <name evidence="8" type="ORF">HPO96_21185</name>
</gene>
<reference evidence="7 10" key="2">
    <citation type="submission" date="2020-08" db="EMBL/GenBank/DDBJ databases">
        <title>Sequencing the genomes of 1000 actinobacteria strains.</title>
        <authorList>
            <person name="Klenk H.-P."/>
        </authorList>
    </citation>
    <scope>NUCLEOTIDE SEQUENCE [LARGE SCALE GENOMIC DNA]</scope>
    <source>
        <strain evidence="7 10">DSM 15626</strain>
    </source>
</reference>
<dbReference type="AlphaFoldDB" id="A0A7Y4L1V0"/>
<dbReference type="Gene3D" id="1.10.540.10">
    <property type="entry name" value="Acyl-CoA dehydrogenase/oxidase, N-terminal domain"/>
    <property type="match status" value="1"/>
</dbReference>
<dbReference type="InterPro" id="IPR036250">
    <property type="entry name" value="AcylCo_DH-like_C"/>
</dbReference>
<feature type="domain" description="Acyl-CoA dehydrogenase/oxidase C-terminal" evidence="5">
    <location>
        <begin position="220"/>
        <end position="347"/>
    </location>
</feature>
<evidence type="ECO:0000313" key="8">
    <source>
        <dbReference type="EMBL" id="NOL42764.1"/>
    </source>
</evidence>
<evidence type="ECO:0000313" key="10">
    <source>
        <dbReference type="Proteomes" id="UP000553957"/>
    </source>
</evidence>
<dbReference type="Proteomes" id="UP000553957">
    <property type="component" value="Unassembled WGS sequence"/>
</dbReference>
<dbReference type="RefSeq" id="WP_171675261.1">
    <property type="nucleotide sequence ID" value="NZ_BAAAGT010000004.1"/>
</dbReference>
<name>A0A7Y4L1V0_9ACTN</name>
<evidence type="ECO:0000256" key="2">
    <source>
        <dbReference type="ARBA" id="ARBA00009347"/>
    </source>
</evidence>
<dbReference type="Gene3D" id="1.20.140.10">
    <property type="entry name" value="Butyryl-CoA Dehydrogenase, subunit A, domain 3"/>
    <property type="match status" value="1"/>
</dbReference>
<protein>
    <submittedName>
        <fullName evidence="8">Acyl-CoA dehydrogenase family protein</fullName>
    </submittedName>
    <submittedName>
        <fullName evidence="7">Alkylation response protein AidB-like acyl-CoA dehydrogenase</fullName>
    </submittedName>
</protein>
<dbReference type="InterPro" id="IPR009100">
    <property type="entry name" value="AcylCoA_DH/oxidase_NM_dom_sf"/>
</dbReference>
<dbReference type="Proteomes" id="UP000534306">
    <property type="component" value="Unassembled WGS sequence"/>
</dbReference>
<evidence type="ECO:0000256" key="3">
    <source>
        <dbReference type="ARBA" id="ARBA00022630"/>
    </source>
</evidence>
<dbReference type="SUPFAM" id="SSF47203">
    <property type="entry name" value="Acyl-CoA dehydrogenase C-terminal domain-like"/>
    <property type="match status" value="1"/>
</dbReference>